<evidence type="ECO:0000256" key="4">
    <source>
        <dbReference type="ARBA" id="ARBA00035202"/>
    </source>
</evidence>
<dbReference type="AlphaFoldDB" id="A0A2M8G4J6"/>
<dbReference type="GO" id="GO:1990904">
    <property type="term" value="C:ribonucleoprotein complex"/>
    <property type="evidence" value="ECO:0007669"/>
    <property type="project" value="UniProtKB-KW"/>
</dbReference>
<accession>A0A2M8G4J6</accession>
<dbReference type="HAMAP" id="MF_00362">
    <property type="entry name" value="Ribosomal_uL10"/>
    <property type="match status" value="1"/>
</dbReference>
<evidence type="ECO:0000256" key="5">
    <source>
        <dbReference type="HAMAP-Rule" id="MF_00362"/>
    </source>
</evidence>
<evidence type="ECO:0000256" key="2">
    <source>
        <dbReference type="ARBA" id="ARBA00022980"/>
    </source>
</evidence>
<dbReference type="InterPro" id="IPR047865">
    <property type="entry name" value="Ribosomal_uL10_bac_type"/>
</dbReference>
<dbReference type="GO" id="GO:0006412">
    <property type="term" value="P:translation"/>
    <property type="evidence" value="ECO:0007669"/>
    <property type="project" value="UniProtKB-UniRule"/>
</dbReference>
<evidence type="ECO:0000313" key="6">
    <source>
        <dbReference type="EMBL" id="PJC66569.1"/>
    </source>
</evidence>
<comment type="subunit">
    <text evidence="5">Part of the ribosomal stalk of the 50S ribosomal subunit. The N-terminus interacts with L11 and the large rRNA to form the base of the stalk. The C-terminus forms an elongated spine to which L12 dimers bind in a sequential fashion forming a multimeric L10(L12)X complex.</text>
</comment>
<evidence type="ECO:0000256" key="1">
    <source>
        <dbReference type="ARBA" id="ARBA00008889"/>
    </source>
</evidence>
<keyword evidence="5" id="KW-0699">rRNA-binding</keyword>
<keyword evidence="3 5" id="KW-0687">Ribonucleoprotein</keyword>
<dbReference type="GO" id="GO:0070180">
    <property type="term" value="F:large ribosomal subunit rRNA binding"/>
    <property type="evidence" value="ECO:0007669"/>
    <property type="project" value="UniProtKB-UniRule"/>
</dbReference>
<protein>
    <recommendedName>
        <fullName evidence="4 5">Large ribosomal subunit protein uL10</fullName>
    </recommendedName>
</protein>
<evidence type="ECO:0000256" key="3">
    <source>
        <dbReference type="ARBA" id="ARBA00023274"/>
    </source>
</evidence>
<dbReference type="CDD" id="cd05797">
    <property type="entry name" value="Ribosomal_L10"/>
    <property type="match status" value="1"/>
</dbReference>
<name>A0A2M8G4J6_9BACT</name>
<dbReference type="Gene3D" id="6.10.250.290">
    <property type="match status" value="1"/>
</dbReference>
<dbReference type="InterPro" id="IPR022973">
    <property type="entry name" value="Ribosomal_uL10_bac"/>
</dbReference>
<dbReference type="InterPro" id="IPR043141">
    <property type="entry name" value="Ribosomal_uL10-like_sf"/>
</dbReference>
<comment type="similarity">
    <text evidence="1 5">Belongs to the universal ribosomal protein uL10 family.</text>
</comment>
<dbReference type="SUPFAM" id="SSF160369">
    <property type="entry name" value="Ribosomal protein L10-like"/>
    <property type="match status" value="1"/>
</dbReference>
<comment type="caution">
    <text evidence="6">The sequence shown here is derived from an EMBL/GenBank/DDBJ whole genome shotgun (WGS) entry which is preliminary data.</text>
</comment>
<dbReference type="NCBIfam" id="NF000955">
    <property type="entry name" value="PRK00099.1-1"/>
    <property type="match status" value="1"/>
</dbReference>
<keyword evidence="5" id="KW-0694">RNA-binding</keyword>
<dbReference type="PANTHER" id="PTHR11560">
    <property type="entry name" value="39S RIBOSOMAL PROTEIN L10, MITOCHONDRIAL"/>
    <property type="match status" value="1"/>
</dbReference>
<dbReference type="InterPro" id="IPR001790">
    <property type="entry name" value="Ribosomal_uL10"/>
</dbReference>
<dbReference type="Proteomes" id="UP000229739">
    <property type="component" value="Unassembled WGS sequence"/>
</dbReference>
<keyword evidence="2 5" id="KW-0689">Ribosomal protein</keyword>
<dbReference type="GO" id="GO:0005840">
    <property type="term" value="C:ribosome"/>
    <property type="evidence" value="ECO:0007669"/>
    <property type="project" value="UniProtKB-KW"/>
</dbReference>
<gene>
    <name evidence="5 6" type="primary">rplJ</name>
    <name evidence="6" type="ORF">CO018_01225</name>
</gene>
<sequence length="171" mass="18321">MPSKKNVATVNLLKTKLKNAKSLVFADASGLSVNLQRELRQAVKLAGGELIVVKNTLLKLALGVKEILPGPTITLLAYDDEIAPIKALAEFAKAHELPKIKAGFLAKEPLAKDQVETLANLPTKIELLTKTIGTLQAPISGFVNVLQGNLRKLVYVLSAIGGRGAVKEHDR</sequence>
<proteinExistence type="inferred from homology"/>
<evidence type="ECO:0000313" key="7">
    <source>
        <dbReference type="Proteomes" id="UP000229739"/>
    </source>
</evidence>
<dbReference type="EMBL" id="PFQV01000024">
    <property type="protein sequence ID" value="PJC66569.1"/>
    <property type="molecule type" value="Genomic_DNA"/>
</dbReference>
<comment type="function">
    <text evidence="5">Forms part of the ribosomal stalk, playing a central role in the interaction of the ribosome with GTP-bound translation factors.</text>
</comment>
<reference evidence="7" key="1">
    <citation type="submission" date="2017-09" db="EMBL/GenBank/DDBJ databases">
        <title>Depth-based differentiation of microbial function through sediment-hosted aquifers and enrichment of novel symbionts in the deep terrestrial subsurface.</title>
        <authorList>
            <person name="Probst A.J."/>
            <person name="Ladd B."/>
            <person name="Jarett J.K."/>
            <person name="Geller-Mcgrath D.E."/>
            <person name="Sieber C.M.K."/>
            <person name="Emerson J.B."/>
            <person name="Anantharaman K."/>
            <person name="Thomas B.C."/>
            <person name="Malmstrom R."/>
            <person name="Stieglmeier M."/>
            <person name="Klingl A."/>
            <person name="Woyke T."/>
            <person name="Ryan C.M."/>
            <person name="Banfield J.F."/>
        </authorList>
    </citation>
    <scope>NUCLEOTIDE SEQUENCE [LARGE SCALE GENOMIC DNA]</scope>
</reference>
<organism evidence="6 7">
    <name type="scientific">Candidatus Beckwithbacteria bacterium CG_4_9_14_0_2_um_filter_47_11</name>
    <dbReference type="NCBI Taxonomy" id="1974494"/>
    <lineage>
        <taxon>Bacteria</taxon>
        <taxon>Candidatus Beckwithiibacteriota</taxon>
    </lineage>
</organism>
<dbReference type="Pfam" id="PF00466">
    <property type="entry name" value="Ribosomal_L10"/>
    <property type="match status" value="1"/>
</dbReference>
<dbReference type="Gene3D" id="3.30.70.1730">
    <property type="match status" value="1"/>
</dbReference>